<proteinExistence type="predicted"/>
<dbReference type="Pfam" id="PF13205">
    <property type="entry name" value="Big_5"/>
    <property type="match status" value="1"/>
</dbReference>
<dbReference type="Pfam" id="PF17957">
    <property type="entry name" value="Big_7"/>
    <property type="match status" value="1"/>
</dbReference>
<keyword evidence="1" id="KW-0732">Signal</keyword>
<dbReference type="Proteomes" id="UP000518300">
    <property type="component" value="Unassembled WGS sequence"/>
</dbReference>
<feature type="domain" description="SbsA Ig-like" evidence="2">
    <location>
        <begin position="82"/>
        <end position="182"/>
    </location>
</feature>
<organism evidence="3 4">
    <name type="scientific">Pyxidicoccus fallax</name>
    <dbReference type="NCBI Taxonomy" id="394095"/>
    <lineage>
        <taxon>Bacteria</taxon>
        <taxon>Pseudomonadati</taxon>
        <taxon>Myxococcota</taxon>
        <taxon>Myxococcia</taxon>
        <taxon>Myxococcales</taxon>
        <taxon>Cystobacterineae</taxon>
        <taxon>Myxococcaceae</taxon>
        <taxon>Pyxidicoccus</taxon>
    </lineage>
</organism>
<dbReference type="InterPro" id="IPR013783">
    <property type="entry name" value="Ig-like_fold"/>
</dbReference>
<evidence type="ECO:0000313" key="4">
    <source>
        <dbReference type="Proteomes" id="UP000518300"/>
    </source>
</evidence>
<evidence type="ECO:0000313" key="3">
    <source>
        <dbReference type="EMBL" id="NMO14790.1"/>
    </source>
</evidence>
<dbReference type="Gene3D" id="2.60.40.10">
    <property type="entry name" value="Immunoglobulins"/>
    <property type="match status" value="1"/>
</dbReference>
<gene>
    <name evidence="3" type="ORF">HG543_07940</name>
</gene>
<reference evidence="3 4" key="1">
    <citation type="submission" date="2020-04" db="EMBL/GenBank/DDBJ databases">
        <title>Draft genome of Pyxidicoccus fallax type strain.</title>
        <authorList>
            <person name="Whitworth D.E."/>
        </authorList>
    </citation>
    <scope>NUCLEOTIDE SEQUENCE [LARGE SCALE GENOMIC DNA]</scope>
    <source>
        <strain evidence="3 4">DSM 14698</strain>
    </source>
</reference>
<sequence length="527" mass="56910">MTLVTPEDATSTRDIVTVQVTSTGQPEEIELLVDGALLAPLSAPYTYEWDTRALPEGSYVLTARARRARQEAFSLGHRVIVDRTAPQAIQGTPEPENTNVSVHATLEVRFSEAMRPESFTRETVRLERDGQPVEATWILEEANTVLKVKPAALTAPAALTLHLDAGLTDRAGNALVLPGQPWTWRVPRLLSVGAPATPGSDARGMTLDPAGFPVVARLVAPTPDVELFRWTGSAWEPLAQRVSGPAPYGPGTIRTALRFDGAGQLVMALSEHWGTPHSGFHSALTVQRWTGSAWEPLGPKLVDASLVGLHLDATGAPVLAWMQGVWEGPHFKRTPHVQRWQDGAWSPLGTLDNPVEAFEFAMGEDGTPVIALVEQPVAPEGTSLKVLRWTGLAWEPVAGPVWTGGPTPAPPFALEVDAVGRPVVAWLEGTTLHLLRLEQGAWTPLAHLEDVIQFEGLRLDTTGAPVVLVCPVEDNLRSLQALRWTGSAWDDLSGVFVGLNFEGPGHLELDAQDRPLVLSGELWVPNL</sequence>
<dbReference type="Gene3D" id="2.60.40.1220">
    <property type="match status" value="1"/>
</dbReference>
<dbReference type="AlphaFoldDB" id="A0A848L733"/>
<comment type="caution">
    <text evidence="3">The sequence shown here is derived from an EMBL/GenBank/DDBJ whole genome shotgun (WGS) entry which is preliminary data.</text>
</comment>
<keyword evidence="4" id="KW-1185">Reference proteome</keyword>
<evidence type="ECO:0000256" key="1">
    <source>
        <dbReference type="ARBA" id="ARBA00022729"/>
    </source>
</evidence>
<dbReference type="EMBL" id="JABBJJ010000025">
    <property type="protein sequence ID" value="NMO14790.1"/>
    <property type="molecule type" value="Genomic_DNA"/>
</dbReference>
<dbReference type="InterPro" id="IPR032812">
    <property type="entry name" value="SbsA_Ig"/>
</dbReference>
<name>A0A848L733_9BACT</name>
<protein>
    <submittedName>
        <fullName evidence="3">Ig-like domain-containing protein</fullName>
    </submittedName>
</protein>
<dbReference type="RefSeq" id="WP_169344085.1">
    <property type="nucleotide sequence ID" value="NZ_JABBJJ010000025.1"/>
</dbReference>
<accession>A0A848L733</accession>
<dbReference type="InterPro" id="IPR014755">
    <property type="entry name" value="Cu-Rt/internalin_Ig-like"/>
</dbReference>
<evidence type="ECO:0000259" key="2">
    <source>
        <dbReference type="Pfam" id="PF13205"/>
    </source>
</evidence>